<name>A0A2A2LFK9_9BILA</name>
<dbReference type="PANTHER" id="PTHR24247:SF265">
    <property type="entry name" value="MUSCARINIC ACETYLCHOLINE RECEPTOR DM1"/>
    <property type="match status" value="1"/>
</dbReference>
<feature type="region of interest" description="Disordered" evidence="10">
    <location>
        <begin position="490"/>
        <end position="528"/>
    </location>
</feature>
<keyword evidence="3 9" id="KW-0812">Transmembrane</keyword>
<feature type="region of interest" description="Disordered" evidence="10">
    <location>
        <begin position="298"/>
        <end position="344"/>
    </location>
</feature>
<dbReference type="AlphaFoldDB" id="A0A2A2LFK9"/>
<feature type="region of interest" description="Disordered" evidence="10">
    <location>
        <begin position="381"/>
        <end position="437"/>
    </location>
</feature>
<feature type="compositionally biased region" description="Polar residues" evidence="10">
    <location>
        <begin position="397"/>
        <end position="420"/>
    </location>
</feature>
<dbReference type="InterPro" id="IPR017452">
    <property type="entry name" value="GPCR_Rhodpsn_7TM"/>
</dbReference>
<dbReference type="STRING" id="2018661.A0A2A2LFK9"/>
<dbReference type="PROSITE" id="PS50262">
    <property type="entry name" value="G_PROTEIN_RECEP_F1_2"/>
    <property type="match status" value="1"/>
</dbReference>
<dbReference type="PRINTS" id="PR00243">
    <property type="entry name" value="MUSCARINICR"/>
</dbReference>
<evidence type="ECO:0000313" key="14">
    <source>
        <dbReference type="Proteomes" id="UP000218231"/>
    </source>
</evidence>
<dbReference type="GO" id="GO:0045202">
    <property type="term" value="C:synapse"/>
    <property type="evidence" value="ECO:0007669"/>
    <property type="project" value="TreeGrafter"/>
</dbReference>
<dbReference type="SMART" id="SM01381">
    <property type="entry name" value="7TM_GPCR_Srsx"/>
    <property type="match status" value="1"/>
</dbReference>
<dbReference type="GO" id="GO:0004993">
    <property type="term" value="F:G protein-coupled serotonin receptor activity"/>
    <property type="evidence" value="ECO:0007669"/>
    <property type="project" value="TreeGrafter"/>
</dbReference>
<feature type="compositionally biased region" description="Polar residues" evidence="10">
    <location>
        <begin position="454"/>
        <end position="464"/>
    </location>
</feature>
<feature type="transmembrane region" description="Helical" evidence="11">
    <location>
        <begin position="135"/>
        <end position="160"/>
    </location>
</feature>
<dbReference type="InterPro" id="IPR000995">
    <property type="entry name" value="Musac_Ach_rcpt"/>
</dbReference>
<evidence type="ECO:0000256" key="9">
    <source>
        <dbReference type="RuleBase" id="RU000688"/>
    </source>
</evidence>
<dbReference type="OrthoDB" id="10071887at2759"/>
<evidence type="ECO:0000256" key="1">
    <source>
        <dbReference type="ARBA" id="ARBA00004651"/>
    </source>
</evidence>
<feature type="region of interest" description="Disordered" evidence="10">
    <location>
        <begin position="452"/>
        <end position="478"/>
    </location>
</feature>
<proteinExistence type="inferred from homology"/>
<feature type="transmembrane region" description="Helical" evidence="11">
    <location>
        <begin position="172"/>
        <end position="194"/>
    </location>
</feature>
<evidence type="ECO:0000256" key="3">
    <source>
        <dbReference type="ARBA" id="ARBA00022692"/>
    </source>
</evidence>
<evidence type="ECO:0000256" key="11">
    <source>
        <dbReference type="SAM" id="Phobius"/>
    </source>
</evidence>
<dbReference type="Gene3D" id="1.20.1070.10">
    <property type="entry name" value="Rhodopsin 7-helix transmembrane proteins"/>
    <property type="match status" value="2"/>
</dbReference>
<comment type="similarity">
    <text evidence="9">Belongs to the G-protein coupled receptor 1 family.</text>
</comment>
<evidence type="ECO:0000256" key="7">
    <source>
        <dbReference type="ARBA" id="ARBA00023170"/>
    </source>
</evidence>
<evidence type="ECO:0000259" key="12">
    <source>
        <dbReference type="PROSITE" id="PS50262"/>
    </source>
</evidence>
<dbReference type="Proteomes" id="UP000218231">
    <property type="component" value="Unassembled WGS sequence"/>
</dbReference>
<dbReference type="FunFam" id="1.20.1070.10:FF:000582">
    <property type="entry name" value="Muscarinic acetylcholine receptor gar-3"/>
    <property type="match status" value="1"/>
</dbReference>
<dbReference type="SUPFAM" id="SSF81321">
    <property type="entry name" value="Family A G protein-coupled receptor-like"/>
    <property type="match status" value="1"/>
</dbReference>
<feature type="transmembrane region" description="Helical" evidence="11">
    <location>
        <begin position="260"/>
        <end position="282"/>
    </location>
</feature>
<evidence type="ECO:0000256" key="6">
    <source>
        <dbReference type="ARBA" id="ARBA00023136"/>
    </source>
</evidence>
<reference evidence="13 14" key="1">
    <citation type="journal article" date="2017" name="Curr. Biol.">
        <title>Genome architecture and evolution of a unichromosomal asexual nematode.</title>
        <authorList>
            <person name="Fradin H."/>
            <person name="Zegar C."/>
            <person name="Gutwein M."/>
            <person name="Lucas J."/>
            <person name="Kovtun M."/>
            <person name="Corcoran D."/>
            <person name="Baugh L.R."/>
            <person name="Kiontke K."/>
            <person name="Gunsalus K."/>
            <person name="Fitch D.H."/>
            <person name="Piano F."/>
        </authorList>
    </citation>
    <scope>NUCLEOTIDE SEQUENCE [LARGE SCALE GENOMIC DNA]</scope>
    <source>
        <strain evidence="13">PF1309</strain>
    </source>
</reference>
<accession>A0A2A2LFK9</accession>
<evidence type="ECO:0000256" key="10">
    <source>
        <dbReference type="SAM" id="MobiDB-lite"/>
    </source>
</evidence>
<dbReference type="PRINTS" id="PR00237">
    <property type="entry name" value="GPCRRHODOPSN"/>
</dbReference>
<dbReference type="InterPro" id="IPR000276">
    <property type="entry name" value="GPCR_Rhodpsn"/>
</dbReference>
<dbReference type="GO" id="GO:0016907">
    <property type="term" value="F:G protein-coupled acetylcholine receptor activity"/>
    <property type="evidence" value="ECO:0007669"/>
    <property type="project" value="InterPro"/>
</dbReference>
<comment type="subcellular location">
    <subcellularLocation>
        <location evidence="1">Cell membrane</location>
        <topology evidence="1">Multi-pass membrane protein</topology>
    </subcellularLocation>
</comment>
<dbReference type="PANTHER" id="PTHR24247">
    <property type="entry name" value="5-HYDROXYTRYPTAMINE RECEPTOR"/>
    <property type="match status" value="1"/>
</dbReference>
<organism evidence="13 14">
    <name type="scientific">Diploscapter pachys</name>
    <dbReference type="NCBI Taxonomy" id="2018661"/>
    <lineage>
        <taxon>Eukaryota</taxon>
        <taxon>Metazoa</taxon>
        <taxon>Ecdysozoa</taxon>
        <taxon>Nematoda</taxon>
        <taxon>Chromadorea</taxon>
        <taxon>Rhabditida</taxon>
        <taxon>Rhabditina</taxon>
        <taxon>Rhabditomorpha</taxon>
        <taxon>Rhabditoidea</taxon>
        <taxon>Rhabditidae</taxon>
        <taxon>Diploscapter</taxon>
    </lineage>
</organism>
<dbReference type="GO" id="GO:0005886">
    <property type="term" value="C:plasma membrane"/>
    <property type="evidence" value="ECO:0007669"/>
    <property type="project" value="UniProtKB-SubCell"/>
</dbReference>
<dbReference type="GO" id="GO:0007187">
    <property type="term" value="P:G protein-coupled receptor signaling pathway, coupled to cyclic nucleotide second messenger"/>
    <property type="evidence" value="ECO:0007669"/>
    <property type="project" value="TreeGrafter"/>
</dbReference>
<feature type="compositionally biased region" description="Basic and acidic residues" evidence="10">
    <location>
        <begin position="466"/>
        <end position="478"/>
    </location>
</feature>
<feature type="compositionally biased region" description="Basic and acidic residues" evidence="10">
    <location>
        <begin position="423"/>
        <end position="432"/>
    </location>
</feature>
<feature type="transmembrane region" description="Helical" evidence="11">
    <location>
        <begin position="98"/>
        <end position="123"/>
    </location>
</feature>
<dbReference type="PROSITE" id="PS00237">
    <property type="entry name" value="G_PROTEIN_RECEP_F1_1"/>
    <property type="match status" value="1"/>
</dbReference>
<gene>
    <name evidence="13" type="ORF">WR25_21782</name>
</gene>
<evidence type="ECO:0000256" key="4">
    <source>
        <dbReference type="ARBA" id="ARBA00022989"/>
    </source>
</evidence>
<keyword evidence="8 9" id="KW-0807">Transducer</keyword>
<feature type="transmembrane region" description="Helical" evidence="11">
    <location>
        <begin position="215"/>
        <end position="240"/>
    </location>
</feature>
<keyword evidence="6 11" id="KW-0472">Membrane</keyword>
<feature type="transmembrane region" description="Helical" evidence="11">
    <location>
        <begin position="569"/>
        <end position="589"/>
    </location>
</feature>
<dbReference type="GO" id="GO:0030425">
    <property type="term" value="C:dendrite"/>
    <property type="evidence" value="ECO:0007669"/>
    <property type="project" value="TreeGrafter"/>
</dbReference>
<comment type="caution">
    <text evidence="13">The sequence shown here is derived from an EMBL/GenBank/DDBJ whole genome shotgun (WGS) entry which is preliminary data.</text>
</comment>
<keyword evidence="5 9" id="KW-0297">G-protein coupled receptor</keyword>
<feature type="domain" description="G-protein coupled receptors family 1 profile" evidence="12">
    <location>
        <begin position="115"/>
        <end position="586"/>
    </location>
</feature>
<keyword evidence="4 11" id="KW-1133">Transmembrane helix</keyword>
<feature type="compositionally biased region" description="Basic and acidic residues" evidence="10">
    <location>
        <begin position="511"/>
        <end position="528"/>
    </location>
</feature>
<sequence length="619" mass="69638">MNSAGASFPQPLAAPLLNSTELFNSTGLSNQLGYANLSQPQSFKETQLFNMVMKVLTSSALSNTSGAADLVASTAASTSLDGLLDDAAEYGWRDESRFIVIITLGAIFSLLTFVGNLMVMISFKIDKQLQTISNYFLFSLAVADITIGIVSIPMFTYYTANQKWGIGYTLCQFWLCIDYLMSNASVLNLLLISFDRYFSVTLPLSYRPRRTTRKALIMISCTYTISMILWPPWIISWPYIEGKFTVDSDKCMVQFLTSNPYVTVGTAVAAFYLPVSIMIILYTRVYFETQRRQKEFGRLQASQFPTRAPPIKRDPSSNSIVKSSGSVRKHDWQNQKKASLVSKTSKRRSWFQKCTGKSPHSSSEDSSEAAVLNVDDTSMSSSLYAGRKKPSPPCSPLPTNEETASAETQADSTPRNGSQRFRSRTDKNDKNGPPDTYTVLIELKDEGARPVVRLSNNCDGTSAGESPRKDSRARSKSDCNNHECLPIMTKRNSSAKETPVKNGRLLSKVSTNDRRSEKERKKNERKQESKAAKTLSAILFAFILTWTPYNLCVCCEAFFQGTIPEFLWTLSYFLCYINSTINPLCYALCNARFRHTYMRILRCKFKAERPTMHYGYIRR</sequence>
<dbReference type="Pfam" id="PF00001">
    <property type="entry name" value="7tm_1"/>
    <property type="match status" value="1"/>
</dbReference>
<dbReference type="EMBL" id="LIAE01006812">
    <property type="protein sequence ID" value="PAV84924.1"/>
    <property type="molecule type" value="Genomic_DNA"/>
</dbReference>
<feature type="transmembrane region" description="Helical" evidence="11">
    <location>
        <begin position="531"/>
        <end position="549"/>
    </location>
</feature>
<dbReference type="GO" id="GO:0007197">
    <property type="term" value="P:adenylate cyclase-inhibiting G protein-coupled acetylcholine receptor signaling pathway"/>
    <property type="evidence" value="ECO:0007669"/>
    <property type="project" value="TreeGrafter"/>
</dbReference>
<keyword evidence="14" id="KW-1185">Reference proteome</keyword>
<feature type="compositionally biased region" description="Low complexity" evidence="10">
    <location>
        <begin position="316"/>
        <end position="326"/>
    </location>
</feature>
<evidence type="ECO:0000313" key="13">
    <source>
        <dbReference type="EMBL" id="PAV84924.1"/>
    </source>
</evidence>
<evidence type="ECO:0000256" key="2">
    <source>
        <dbReference type="ARBA" id="ARBA00022475"/>
    </source>
</evidence>
<evidence type="ECO:0000256" key="5">
    <source>
        <dbReference type="ARBA" id="ARBA00023040"/>
    </source>
</evidence>
<protein>
    <recommendedName>
        <fullName evidence="12">G-protein coupled receptors family 1 profile domain-containing protein</fullName>
    </recommendedName>
</protein>
<keyword evidence="7 9" id="KW-0675">Receptor</keyword>
<keyword evidence="2" id="KW-1003">Cell membrane</keyword>
<evidence type="ECO:0000256" key="8">
    <source>
        <dbReference type="ARBA" id="ARBA00023224"/>
    </source>
</evidence>